<dbReference type="InterPro" id="IPR000152">
    <property type="entry name" value="EGF-type_Asp/Asn_hydroxyl_site"/>
</dbReference>
<comment type="subcellular location">
    <subcellularLocation>
        <location evidence="1">Endoplasmic reticulum</location>
    </subcellularLocation>
</comment>
<feature type="domain" description="EGF-like" evidence="12">
    <location>
        <begin position="132"/>
        <end position="174"/>
    </location>
</feature>
<keyword evidence="3 9" id="KW-0245">EGF-like domain</keyword>
<dbReference type="STRING" id="62062.ENSHHUP00000024119"/>
<dbReference type="Ensembl" id="ENSHHUT00000025025.1">
    <property type="protein sequence ID" value="ENSHHUP00000024119.1"/>
    <property type="gene ID" value="ENSHHUG00000015131.1"/>
</dbReference>
<dbReference type="PROSITE" id="PS00010">
    <property type="entry name" value="ASX_HYDROXYL"/>
    <property type="match status" value="1"/>
</dbReference>
<dbReference type="CDD" id="cd00064">
    <property type="entry name" value="FU"/>
    <property type="match status" value="1"/>
</dbReference>
<feature type="signal peptide" evidence="11">
    <location>
        <begin position="1"/>
        <end position="24"/>
    </location>
</feature>
<dbReference type="Gene3D" id="2.10.25.10">
    <property type="entry name" value="Laminin"/>
    <property type="match status" value="1"/>
</dbReference>
<evidence type="ECO:0000256" key="6">
    <source>
        <dbReference type="ARBA" id="ARBA00022824"/>
    </source>
</evidence>
<dbReference type="CDD" id="cd00054">
    <property type="entry name" value="EGF_CA"/>
    <property type="match status" value="1"/>
</dbReference>
<feature type="transmembrane region" description="Helical" evidence="10">
    <location>
        <begin position="407"/>
        <end position="425"/>
    </location>
</feature>
<evidence type="ECO:0000256" key="1">
    <source>
        <dbReference type="ARBA" id="ARBA00004240"/>
    </source>
</evidence>
<keyword evidence="4 11" id="KW-0732">Signal</keyword>
<comment type="caution">
    <text evidence="9">Lacks conserved residue(s) required for the propagation of feature annotation.</text>
</comment>
<dbReference type="PANTHER" id="PTHR24039">
    <property type="entry name" value="FIBRILLIN-RELATED"/>
    <property type="match status" value="1"/>
</dbReference>
<dbReference type="Gene3D" id="2.10.220.10">
    <property type="entry name" value="Hormone Receptor, Insulin-like Growth Factor Receptor 1, Chain A, domain 2"/>
    <property type="match status" value="1"/>
</dbReference>
<organism evidence="13 14">
    <name type="scientific">Hucho hucho</name>
    <name type="common">huchen</name>
    <dbReference type="NCBI Taxonomy" id="62062"/>
    <lineage>
        <taxon>Eukaryota</taxon>
        <taxon>Metazoa</taxon>
        <taxon>Chordata</taxon>
        <taxon>Craniata</taxon>
        <taxon>Vertebrata</taxon>
        <taxon>Euteleostomi</taxon>
        <taxon>Actinopterygii</taxon>
        <taxon>Neopterygii</taxon>
        <taxon>Teleostei</taxon>
        <taxon>Protacanthopterygii</taxon>
        <taxon>Salmoniformes</taxon>
        <taxon>Salmonidae</taxon>
        <taxon>Salmoninae</taxon>
        <taxon>Hucho</taxon>
    </lineage>
</organism>
<dbReference type="InterPro" id="IPR002049">
    <property type="entry name" value="LE_dom"/>
</dbReference>
<dbReference type="PROSITE" id="PS00022">
    <property type="entry name" value="EGF_1"/>
    <property type="match status" value="1"/>
</dbReference>
<dbReference type="InterPro" id="IPR021852">
    <property type="entry name" value="DUF3456"/>
</dbReference>
<dbReference type="SMART" id="SM00179">
    <property type="entry name" value="EGF_CA"/>
    <property type="match status" value="2"/>
</dbReference>
<feature type="transmembrane region" description="Helical" evidence="10">
    <location>
        <begin position="321"/>
        <end position="344"/>
    </location>
</feature>
<evidence type="ECO:0000313" key="14">
    <source>
        <dbReference type="Proteomes" id="UP000314982"/>
    </source>
</evidence>
<dbReference type="GeneTree" id="ENSGT00940000160255"/>
<keyword evidence="7" id="KW-0106">Calcium</keyword>
<dbReference type="SMART" id="SM00261">
    <property type="entry name" value="FU"/>
    <property type="match status" value="2"/>
</dbReference>
<keyword evidence="6" id="KW-0256">Endoplasmic reticulum</keyword>
<keyword evidence="10" id="KW-0812">Transmembrane</keyword>
<keyword evidence="5" id="KW-0677">Repeat</keyword>
<comment type="similarity">
    <text evidence="2">Belongs to the CRELD family.</text>
</comment>
<dbReference type="SMART" id="SM00181">
    <property type="entry name" value="EGF"/>
    <property type="match status" value="4"/>
</dbReference>
<dbReference type="InterPro" id="IPR018097">
    <property type="entry name" value="EGF_Ca-bd_CS"/>
</dbReference>
<dbReference type="PROSITE" id="PS01248">
    <property type="entry name" value="EGF_LAM_1"/>
    <property type="match status" value="1"/>
</dbReference>
<proteinExistence type="inferred from homology"/>
<evidence type="ECO:0000256" key="7">
    <source>
        <dbReference type="ARBA" id="ARBA00022837"/>
    </source>
</evidence>
<dbReference type="InterPro" id="IPR009030">
    <property type="entry name" value="Growth_fac_rcpt_cys_sf"/>
</dbReference>
<keyword evidence="8 9" id="KW-1015">Disulfide bond</keyword>
<evidence type="ECO:0000256" key="2">
    <source>
        <dbReference type="ARBA" id="ARBA00005897"/>
    </source>
</evidence>
<keyword evidence="10" id="KW-1133">Transmembrane helix</keyword>
<dbReference type="SUPFAM" id="SSF57184">
    <property type="entry name" value="Growth factor receptor domain"/>
    <property type="match status" value="1"/>
</dbReference>
<dbReference type="InterPro" id="IPR006212">
    <property type="entry name" value="Furin_repeat"/>
</dbReference>
<reference evidence="14" key="1">
    <citation type="submission" date="2018-06" db="EMBL/GenBank/DDBJ databases">
        <title>Genome assembly of Danube salmon.</title>
        <authorList>
            <person name="Macqueen D.J."/>
            <person name="Gundappa M.K."/>
        </authorList>
    </citation>
    <scope>NUCLEOTIDE SEQUENCE [LARGE SCALE GENOMIC DNA]</scope>
</reference>
<evidence type="ECO:0000256" key="9">
    <source>
        <dbReference type="PROSITE-ProRule" id="PRU00076"/>
    </source>
</evidence>
<dbReference type="PROSITE" id="PS01187">
    <property type="entry name" value="EGF_CA"/>
    <property type="match status" value="2"/>
</dbReference>
<evidence type="ECO:0000256" key="10">
    <source>
        <dbReference type="SAM" id="Phobius"/>
    </source>
</evidence>
<dbReference type="Pfam" id="PF11938">
    <property type="entry name" value="DUF3456"/>
    <property type="match status" value="1"/>
</dbReference>
<feature type="chain" id="PRO_5021240339" evidence="11">
    <location>
        <begin position="25"/>
        <end position="464"/>
    </location>
</feature>
<dbReference type="SUPFAM" id="SSF57196">
    <property type="entry name" value="EGF/Laminin"/>
    <property type="match status" value="1"/>
</dbReference>
<dbReference type="GO" id="GO:0005509">
    <property type="term" value="F:calcium ion binding"/>
    <property type="evidence" value="ECO:0007669"/>
    <property type="project" value="InterPro"/>
</dbReference>
<evidence type="ECO:0000256" key="5">
    <source>
        <dbReference type="ARBA" id="ARBA00022737"/>
    </source>
</evidence>
<keyword evidence="10" id="KW-0472">Membrane</keyword>
<evidence type="ECO:0000256" key="3">
    <source>
        <dbReference type="ARBA" id="ARBA00022536"/>
    </source>
</evidence>
<feature type="transmembrane region" description="Helical" evidence="10">
    <location>
        <begin position="289"/>
        <end position="309"/>
    </location>
</feature>
<dbReference type="InterPro" id="IPR000742">
    <property type="entry name" value="EGF"/>
</dbReference>
<feature type="disulfide bond" evidence="9">
    <location>
        <begin position="164"/>
        <end position="173"/>
    </location>
</feature>
<sequence>MWWSWPLLPALVFFSVLSVVRVQTAPCQTCRKLTDSFIKGLEKTSNKNFGGGNTAWEEEKLAKYARSETRLLEIVEAACDKSDFDCNKLLEQLEDQVETWWFHRQQEAPDLFEWLCIEELQLCCPPGRFGPDCKECLSGPGGVCGGLGRCEGEGTRLGDGECVCDPGYFGQLCQSCADGYYREKSSNHSTPACAACYHSCKKCSGPEDYKCVDCKPGWILHDNKCVDTDECGTELARCLSNTYCHNTDGSYECRGCDQACVGCMGSGPARCKKCARGYKLRGAKCLGEGTRLCFNLCLCGSLLLVYRWFQMNLLLKQSDYLLVVYICLSLGVGVTLSMFSLFLLDVDECSERAIACPGLNEACFNEEGSFRCECADGFIRRDSICVENQPYTGPEKGLFDDMTDDEVLVLQQMFFGVVICALATLAAKGDMVFTAIFIGGVAAMAGYWLSEKGDRMLDGFLKGR</sequence>
<evidence type="ECO:0000256" key="11">
    <source>
        <dbReference type="SAM" id="SignalP"/>
    </source>
</evidence>
<dbReference type="AlphaFoldDB" id="A0A4W5LEE3"/>
<protein>
    <submittedName>
        <fullName evidence="13">Cysteine rich with EGF like domains 1</fullName>
    </submittedName>
</protein>
<evidence type="ECO:0000313" key="13">
    <source>
        <dbReference type="Ensembl" id="ENSHHUP00000024119.1"/>
    </source>
</evidence>
<dbReference type="GO" id="GO:0005783">
    <property type="term" value="C:endoplasmic reticulum"/>
    <property type="evidence" value="ECO:0007669"/>
    <property type="project" value="UniProtKB-SubCell"/>
</dbReference>
<dbReference type="InterPro" id="IPR049883">
    <property type="entry name" value="NOTCH1_EGF-like"/>
</dbReference>
<dbReference type="Proteomes" id="UP000314982">
    <property type="component" value="Unassembled WGS sequence"/>
</dbReference>
<dbReference type="PROSITE" id="PS50026">
    <property type="entry name" value="EGF_3"/>
    <property type="match status" value="1"/>
</dbReference>
<reference evidence="13" key="2">
    <citation type="submission" date="2025-08" db="UniProtKB">
        <authorList>
            <consortium name="Ensembl"/>
        </authorList>
    </citation>
    <scope>IDENTIFICATION</scope>
</reference>
<dbReference type="InterPro" id="IPR001881">
    <property type="entry name" value="EGF-like_Ca-bd_dom"/>
</dbReference>
<evidence type="ECO:0000259" key="12">
    <source>
        <dbReference type="PROSITE" id="PS50026"/>
    </source>
</evidence>
<keyword evidence="14" id="KW-1185">Reference proteome</keyword>
<dbReference type="Pfam" id="PF07645">
    <property type="entry name" value="EGF_CA"/>
    <property type="match status" value="2"/>
</dbReference>
<name>A0A4W5LEE3_9TELE</name>
<reference evidence="13" key="3">
    <citation type="submission" date="2025-09" db="UniProtKB">
        <authorList>
            <consortium name="Ensembl"/>
        </authorList>
    </citation>
    <scope>IDENTIFICATION</scope>
</reference>
<evidence type="ECO:0000256" key="4">
    <source>
        <dbReference type="ARBA" id="ARBA00022729"/>
    </source>
</evidence>
<feature type="transmembrane region" description="Helical" evidence="10">
    <location>
        <begin position="432"/>
        <end position="450"/>
    </location>
</feature>
<evidence type="ECO:0000256" key="8">
    <source>
        <dbReference type="ARBA" id="ARBA00023157"/>
    </source>
</evidence>
<accession>A0A4W5LEE3</accession>